<keyword evidence="5 12" id="KW-0812">Transmembrane</keyword>
<keyword evidence="4" id="KW-1003">Cell membrane</keyword>
<organism evidence="13 14">
    <name type="scientific">Aeoliella mucimassa</name>
    <dbReference type="NCBI Taxonomy" id="2527972"/>
    <lineage>
        <taxon>Bacteria</taxon>
        <taxon>Pseudomonadati</taxon>
        <taxon>Planctomycetota</taxon>
        <taxon>Planctomycetia</taxon>
        <taxon>Pirellulales</taxon>
        <taxon>Lacipirellulaceae</taxon>
        <taxon>Aeoliella</taxon>
    </lineage>
</organism>
<feature type="transmembrane region" description="Helical" evidence="12">
    <location>
        <begin position="43"/>
        <end position="62"/>
    </location>
</feature>
<sequence length="485" mass="51010" precursor="true">MHAIDYWVIALYLLSTTGLGIWLGRGQTSQTDFFLGGRELPAFALLLSIVATETSTVTFLSIPGKSFVTGGNLFYLQLAVGYIVGRLIVVAILLPLHFAGRPVTAYAIFEQRFGVRTRQAASAIFLLARTAGDGLRLFLTALALQQTIGWPAEVCVAVIAVVTGCYALFGGVKSVVWNDCLQFVVYTIGALIVLGMIVNRVPGGLSEIVQFANETGRSRLLDFSFDPNASHITFWSGLFGGAFLTLATHGADQLIVQRYLCAKNKRSAGWALALSGPLVMVQFAVFLCVGIGLACYFSHFDSARLNLAGDQALANFVVNDVGIGVRGVILAAVFAAAMSTLSSSVNSSASSLLDDLAAPWTRGMSDSAGLMAARVTTLFFTIAQAGVALLAYSWVTDMAIVDQVLAIAGFSAGLLLGLYFLGLSMGTAKSWQAIAALAVGGCVTGTALFNGVNGFWFPVIGSGTTLLTGVLLIKLSPSSSETVQS</sequence>
<evidence type="ECO:0000313" key="14">
    <source>
        <dbReference type="Proteomes" id="UP000315750"/>
    </source>
</evidence>
<protein>
    <submittedName>
        <fullName evidence="13">Sodium/glucose cotransporter</fullName>
    </submittedName>
</protein>
<dbReference type="PANTHER" id="PTHR42985:SF47">
    <property type="entry name" value="INTEGRAL MEMBRANE TRANSPORT PROTEIN"/>
    <property type="match status" value="1"/>
</dbReference>
<dbReference type="Pfam" id="PF00474">
    <property type="entry name" value="SSF"/>
    <property type="match status" value="1"/>
</dbReference>
<keyword evidence="3" id="KW-0813">Transport</keyword>
<feature type="transmembrane region" description="Helical" evidence="12">
    <location>
        <begin position="400"/>
        <end position="421"/>
    </location>
</feature>
<feature type="transmembrane region" description="Helical" evidence="12">
    <location>
        <begin position="323"/>
        <end position="341"/>
    </location>
</feature>
<keyword evidence="9 12" id="KW-0472">Membrane</keyword>
<feature type="transmembrane region" description="Helical" evidence="12">
    <location>
        <begin position="455"/>
        <end position="475"/>
    </location>
</feature>
<feature type="transmembrane region" description="Helical" evidence="12">
    <location>
        <begin position="433"/>
        <end position="449"/>
    </location>
</feature>
<evidence type="ECO:0000256" key="11">
    <source>
        <dbReference type="RuleBase" id="RU362091"/>
    </source>
</evidence>
<evidence type="ECO:0000256" key="2">
    <source>
        <dbReference type="ARBA" id="ARBA00006434"/>
    </source>
</evidence>
<gene>
    <name evidence="13" type="primary">sglT_9</name>
    <name evidence="13" type="ORF">Pan181_37870</name>
</gene>
<evidence type="ECO:0000313" key="13">
    <source>
        <dbReference type="EMBL" id="QDU57569.1"/>
    </source>
</evidence>
<feature type="transmembrane region" description="Helical" evidence="12">
    <location>
        <begin position="74"/>
        <end position="99"/>
    </location>
</feature>
<keyword evidence="8" id="KW-0406">Ion transport</keyword>
<feature type="transmembrane region" description="Helical" evidence="12">
    <location>
        <begin position="181"/>
        <end position="198"/>
    </location>
</feature>
<dbReference type="PROSITE" id="PS50283">
    <property type="entry name" value="NA_SOLUT_SYMP_3"/>
    <property type="match status" value="1"/>
</dbReference>
<evidence type="ECO:0000256" key="5">
    <source>
        <dbReference type="ARBA" id="ARBA00022692"/>
    </source>
</evidence>
<dbReference type="Proteomes" id="UP000315750">
    <property type="component" value="Chromosome"/>
</dbReference>
<evidence type="ECO:0000256" key="7">
    <source>
        <dbReference type="ARBA" id="ARBA00023053"/>
    </source>
</evidence>
<dbReference type="AlphaFoldDB" id="A0A518AS69"/>
<dbReference type="RefSeq" id="WP_145248821.1">
    <property type="nucleotide sequence ID" value="NZ_CP036278.1"/>
</dbReference>
<dbReference type="GO" id="GO:0015293">
    <property type="term" value="F:symporter activity"/>
    <property type="evidence" value="ECO:0007669"/>
    <property type="project" value="TreeGrafter"/>
</dbReference>
<evidence type="ECO:0000256" key="12">
    <source>
        <dbReference type="SAM" id="Phobius"/>
    </source>
</evidence>
<dbReference type="InterPro" id="IPR001734">
    <property type="entry name" value="Na/solute_symporter"/>
</dbReference>
<feature type="transmembrane region" description="Helical" evidence="12">
    <location>
        <begin position="6"/>
        <end position="23"/>
    </location>
</feature>
<evidence type="ECO:0000256" key="4">
    <source>
        <dbReference type="ARBA" id="ARBA00022475"/>
    </source>
</evidence>
<evidence type="ECO:0000256" key="10">
    <source>
        <dbReference type="ARBA" id="ARBA00023201"/>
    </source>
</evidence>
<dbReference type="OrthoDB" id="9810181at2"/>
<feature type="transmembrane region" description="Helical" evidence="12">
    <location>
        <begin position="372"/>
        <end position="394"/>
    </location>
</feature>
<feature type="transmembrane region" description="Helical" evidence="12">
    <location>
        <begin position="232"/>
        <end position="251"/>
    </location>
</feature>
<keyword evidence="6 12" id="KW-1133">Transmembrane helix</keyword>
<evidence type="ECO:0000256" key="6">
    <source>
        <dbReference type="ARBA" id="ARBA00022989"/>
    </source>
</evidence>
<dbReference type="PANTHER" id="PTHR42985">
    <property type="entry name" value="SODIUM-COUPLED MONOCARBOXYLATE TRANSPORTER"/>
    <property type="match status" value="1"/>
</dbReference>
<comment type="subcellular location">
    <subcellularLocation>
        <location evidence="1">Cell membrane</location>
        <topology evidence="1">Multi-pass membrane protein</topology>
    </subcellularLocation>
</comment>
<accession>A0A518AS69</accession>
<dbReference type="InterPro" id="IPR051163">
    <property type="entry name" value="Sodium:Solute_Symporter_SSF"/>
</dbReference>
<dbReference type="GO" id="GO:0005886">
    <property type="term" value="C:plasma membrane"/>
    <property type="evidence" value="ECO:0007669"/>
    <property type="project" value="UniProtKB-SubCell"/>
</dbReference>
<comment type="similarity">
    <text evidence="2 11">Belongs to the sodium:solute symporter (SSF) (TC 2.A.21) family.</text>
</comment>
<reference evidence="13 14" key="1">
    <citation type="submission" date="2019-02" db="EMBL/GenBank/DDBJ databases">
        <title>Deep-cultivation of Planctomycetes and their phenomic and genomic characterization uncovers novel biology.</title>
        <authorList>
            <person name="Wiegand S."/>
            <person name="Jogler M."/>
            <person name="Boedeker C."/>
            <person name="Pinto D."/>
            <person name="Vollmers J."/>
            <person name="Rivas-Marin E."/>
            <person name="Kohn T."/>
            <person name="Peeters S.H."/>
            <person name="Heuer A."/>
            <person name="Rast P."/>
            <person name="Oberbeckmann S."/>
            <person name="Bunk B."/>
            <person name="Jeske O."/>
            <person name="Meyerdierks A."/>
            <person name="Storesund J.E."/>
            <person name="Kallscheuer N."/>
            <person name="Luecker S."/>
            <person name="Lage O.M."/>
            <person name="Pohl T."/>
            <person name="Merkel B.J."/>
            <person name="Hornburger P."/>
            <person name="Mueller R.-W."/>
            <person name="Bruemmer F."/>
            <person name="Labrenz M."/>
            <person name="Spormann A.M."/>
            <person name="Op den Camp H."/>
            <person name="Overmann J."/>
            <person name="Amann R."/>
            <person name="Jetten M.S.M."/>
            <person name="Mascher T."/>
            <person name="Medema M.H."/>
            <person name="Devos D.P."/>
            <person name="Kaster A.-K."/>
            <person name="Ovreas L."/>
            <person name="Rohde M."/>
            <person name="Galperin M.Y."/>
            <person name="Jogler C."/>
        </authorList>
    </citation>
    <scope>NUCLEOTIDE SEQUENCE [LARGE SCALE GENOMIC DNA]</scope>
    <source>
        <strain evidence="13 14">Pan181</strain>
    </source>
</reference>
<evidence type="ECO:0000256" key="3">
    <source>
        <dbReference type="ARBA" id="ARBA00022448"/>
    </source>
</evidence>
<name>A0A518AS69_9BACT</name>
<proteinExistence type="inferred from homology"/>
<dbReference type="KEGG" id="amuc:Pan181_37870"/>
<keyword evidence="14" id="KW-1185">Reference proteome</keyword>
<keyword evidence="10" id="KW-0739">Sodium transport</keyword>
<dbReference type="GO" id="GO:0006814">
    <property type="term" value="P:sodium ion transport"/>
    <property type="evidence" value="ECO:0007669"/>
    <property type="project" value="UniProtKB-KW"/>
</dbReference>
<dbReference type="Gene3D" id="1.20.1730.10">
    <property type="entry name" value="Sodium/glucose cotransporter"/>
    <property type="match status" value="1"/>
</dbReference>
<feature type="transmembrane region" description="Helical" evidence="12">
    <location>
        <begin position="272"/>
        <end position="299"/>
    </location>
</feature>
<dbReference type="InterPro" id="IPR038377">
    <property type="entry name" value="Na/Glc_symporter_sf"/>
</dbReference>
<feature type="transmembrane region" description="Helical" evidence="12">
    <location>
        <begin position="150"/>
        <end position="169"/>
    </location>
</feature>
<keyword evidence="7" id="KW-0915">Sodium</keyword>
<evidence type="ECO:0000256" key="9">
    <source>
        <dbReference type="ARBA" id="ARBA00023136"/>
    </source>
</evidence>
<evidence type="ECO:0000256" key="1">
    <source>
        <dbReference type="ARBA" id="ARBA00004651"/>
    </source>
</evidence>
<evidence type="ECO:0000256" key="8">
    <source>
        <dbReference type="ARBA" id="ARBA00023065"/>
    </source>
</evidence>
<dbReference type="EMBL" id="CP036278">
    <property type="protein sequence ID" value="QDU57569.1"/>
    <property type="molecule type" value="Genomic_DNA"/>
</dbReference>